<evidence type="ECO:0008006" key="3">
    <source>
        <dbReference type="Google" id="ProtNLM"/>
    </source>
</evidence>
<evidence type="ECO:0000313" key="2">
    <source>
        <dbReference type="Proteomes" id="UP001201980"/>
    </source>
</evidence>
<accession>A0AAD5WS45</accession>
<proteinExistence type="predicted"/>
<dbReference type="CDD" id="cd18186">
    <property type="entry name" value="BTB_POZ_ZBTB_KLHL-like"/>
    <property type="match status" value="1"/>
</dbReference>
<dbReference type="InterPro" id="IPR011333">
    <property type="entry name" value="SKP1/BTB/POZ_sf"/>
</dbReference>
<protein>
    <recommendedName>
        <fullName evidence="3">BTB domain-containing protein</fullName>
    </recommendedName>
</protein>
<dbReference type="AlphaFoldDB" id="A0AAD5WS45"/>
<evidence type="ECO:0000313" key="1">
    <source>
        <dbReference type="EMBL" id="KAJ2901994.1"/>
    </source>
</evidence>
<reference evidence="1" key="1">
    <citation type="submission" date="2022-07" db="EMBL/GenBank/DDBJ databases">
        <title>Draft genome sequence of Zalerion maritima ATCC 34329, a (micro)plastics degrading marine fungus.</title>
        <authorList>
            <person name="Paco A."/>
            <person name="Goncalves M.F.M."/>
            <person name="Rocha-Santos T.A.P."/>
            <person name="Alves A."/>
        </authorList>
    </citation>
    <scope>NUCLEOTIDE SEQUENCE</scope>
    <source>
        <strain evidence="1">ATCC 34329</strain>
    </source>
</reference>
<organism evidence="1 2">
    <name type="scientific">Zalerion maritima</name>
    <dbReference type="NCBI Taxonomy" id="339359"/>
    <lineage>
        <taxon>Eukaryota</taxon>
        <taxon>Fungi</taxon>
        <taxon>Dikarya</taxon>
        <taxon>Ascomycota</taxon>
        <taxon>Pezizomycotina</taxon>
        <taxon>Sordariomycetes</taxon>
        <taxon>Lulworthiomycetidae</taxon>
        <taxon>Lulworthiales</taxon>
        <taxon>Lulworthiaceae</taxon>
        <taxon>Zalerion</taxon>
    </lineage>
</organism>
<sequence length="330" mass="36734">MESPRQKKRDWKEFMEDSLTDPTIGDIKILAKGRTGDDHAVFYATKMNVMAYSPVLRACFSGTWKESQEKELEMEFDPAVVKQALMFIFTHDYCYGPPGQAVSAGDGGNAGLVEGNNTTQDDSSSGHCPLTFHANMYALAEYYQISELKEFSSYKLSAEAKGMLQHGKLLFESTSDLATATKIAYKDTPEKTSQPGAASLRDAIINIWAELTAAQYGANNLPEISNTIMTIGMEDDECRQFTVDMMRHLGENVPVSTIDYPMVQYACDNQNCPGSVAKVLLSYHDAKKRSNAGWVQCLIPYHCPICKRRKTPDWQLRGVRGAQGLNFQTL</sequence>
<comment type="caution">
    <text evidence="1">The sequence shown here is derived from an EMBL/GenBank/DDBJ whole genome shotgun (WGS) entry which is preliminary data.</text>
</comment>
<gene>
    <name evidence="1" type="ORF">MKZ38_001135</name>
</gene>
<keyword evidence="2" id="KW-1185">Reference proteome</keyword>
<dbReference type="PANTHER" id="PTHR47843:SF5">
    <property type="entry name" value="BTB_POZ DOMAIN PROTEIN"/>
    <property type="match status" value="1"/>
</dbReference>
<name>A0AAD5WS45_9PEZI</name>
<dbReference type="Proteomes" id="UP001201980">
    <property type="component" value="Unassembled WGS sequence"/>
</dbReference>
<dbReference type="Gene3D" id="3.30.710.10">
    <property type="entry name" value="Potassium Channel Kv1.1, Chain A"/>
    <property type="match status" value="1"/>
</dbReference>
<dbReference type="EMBL" id="JAKWBI020000128">
    <property type="protein sequence ID" value="KAJ2901994.1"/>
    <property type="molecule type" value="Genomic_DNA"/>
</dbReference>
<dbReference type="SUPFAM" id="SSF54695">
    <property type="entry name" value="POZ domain"/>
    <property type="match status" value="1"/>
</dbReference>
<dbReference type="PANTHER" id="PTHR47843">
    <property type="entry name" value="BTB DOMAIN-CONTAINING PROTEIN-RELATED"/>
    <property type="match status" value="1"/>
</dbReference>